<feature type="transmembrane region" description="Helical" evidence="1">
    <location>
        <begin position="105"/>
        <end position="125"/>
    </location>
</feature>
<evidence type="ECO:0000313" key="2">
    <source>
        <dbReference type="EMBL" id="NGY06879.1"/>
    </source>
</evidence>
<accession>A0A6M2BYF0</accession>
<keyword evidence="1" id="KW-1133">Transmembrane helix</keyword>
<proteinExistence type="predicted"/>
<feature type="transmembrane region" description="Helical" evidence="1">
    <location>
        <begin position="79"/>
        <end position="99"/>
    </location>
</feature>
<dbReference type="AlphaFoldDB" id="A0A6M2BYF0"/>
<dbReference type="EMBL" id="JAAMOW010000011">
    <property type="protein sequence ID" value="NGY06879.1"/>
    <property type="molecule type" value="Genomic_DNA"/>
</dbReference>
<feature type="transmembrane region" description="Helical" evidence="1">
    <location>
        <begin position="7"/>
        <end position="27"/>
    </location>
</feature>
<comment type="caution">
    <text evidence="2">The sequence shown here is derived from an EMBL/GenBank/DDBJ whole genome shotgun (WGS) entry which is preliminary data.</text>
</comment>
<sequence length="131" mass="13793">MKAILPALIGYLILSVIATGIIVQLWLPPGITDRQQLIRLADTDPGLLLWQNLLGAFLGILAGFAGCHFAKAGGLRNPLLIGVLLTIYGIVGIALHPAHPLPMQAAKIVAPVPLALLGGYLRLAIARRGKV</sequence>
<keyword evidence="3" id="KW-1185">Reference proteome</keyword>
<dbReference type="Proteomes" id="UP000472676">
    <property type="component" value="Unassembled WGS sequence"/>
</dbReference>
<protein>
    <submittedName>
        <fullName evidence="2">Uncharacterized protein</fullName>
    </submittedName>
</protein>
<evidence type="ECO:0000256" key="1">
    <source>
        <dbReference type="SAM" id="Phobius"/>
    </source>
</evidence>
<organism evidence="2 3">
    <name type="scientific">Solimonas terrae</name>
    <dbReference type="NCBI Taxonomy" id="1396819"/>
    <lineage>
        <taxon>Bacteria</taxon>
        <taxon>Pseudomonadati</taxon>
        <taxon>Pseudomonadota</taxon>
        <taxon>Gammaproteobacteria</taxon>
        <taxon>Nevskiales</taxon>
        <taxon>Nevskiaceae</taxon>
        <taxon>Solimonas</taxon>
    </lineage>
</organism>
<reference evidence="2 3" key="1">
    <citation type="journal article" date="2014" name="Int. J. Syst. Evol. Microbiol.">
        <title>Solimonas terrae sp. nov., isolated from soil.</title>
        <authorList>
            <person name="Kim S.J."/>
            <person name="Moon J.Y."/>
            <person name="Weon H.Y."/>
            <person name="Ahn J.H."/>
            <person name="Chen W.M."/>
            <person name="Kwon S.W."/>
        </authorList>
    </citation>
    <scope>NUCLEOTIDE SEQUENCE [LARGE SCALE GENOMIC DNA]</scope>
    <source>
        <strain evidence="2 3">KIS83-12</strain>
    </source>
</reference>
<keyword evidence="1" id="KW-0472">Membrane</keyword>
<gene>
    <name evidence="2" type="ORF">G7Y85_19065</name>
</gene>
<name>A0A6M2BYF0_9GAMM</name>
<feature type="transmembrane region" description="Helical" evidence="1">
    <location>
        <begin position="47"/>
        <end position="67"/>
    </location>
</feature>
<evidence type="ECO:0000313" key="3">
    <source>
        <dbReference type="Proteomes" id="UP000472676"/>
    </source>
</evidence>
<dbReference type="RefSeq" id="WP_166261257.1">
    <property type="nucleotide sequence ID" value="NZ_JAAMOW010000011.1"/>
</dbReference>
<keyword evidence="1" id="KW-0812">Transmembrane</keyword>